<gene>
    <name evidence="2" type="ORF">ACFPM7_16455</name>
</gene>
<accession>A0ABW0EMU0</accession>
<dbReference type="NCBIfam" id="NF033521">
    <property type="entry name" value="lasso_leader_L3"/>
    <property type="match status" value="1"/>
</dbReference>
<reference evidence="3" key="1">
    <citation type="journal article" date="2019" name="Int. J. Syst. Evol. Microbiol.">
        <title>The Global Catalogue of Microorganisms (GCM) 10K type strain sequencing project: providing services to taxonomists for standard genome sequencing and annotation.</title>
        <authorList>
            <consortium name="The Broad Institute Genomics Platform"/>
            <consortium name="The Broad Institute Genome Sequencing Center for Infectious Disease"/>
            <person name="Wu L."/>
            <person name="Ma J."/>
        </authorList>
    </citation>
    <scope>NUCLEOTIDE SEQUENCE [LARGE SCALE GENOMIC DNA]</scope>
    <source>
        <strain evidence="3">CCUG 59778</strain>
    </source>
</reference>
<keyword evidence="3" id="KW-1185">Reference proteome</keyword>
<name>A0ABW0EMU0_9PSEU</name>
<dbReference type="EMBL" id="JBHSKF010000007">
    <property type="protein sequence ID" value="MFC5288654.1"/>
    <property type="molecule type" value="Genomic_DNA"/>
</dbReference>
<protein>
    <submittedName>
        <fullName evidence="2">Lasso RiPP family leader peptide-containing protein</fullName>
    </submittedName>
</protein>
<comment type="caution">
    <text evidence="2">The sequence shown here is derived from an EMBL/GenBank/DDBJ whole genome shotgun (WGS) entry which is preliminary data.</text>
</comment>
<feature type="region of interest" description="Disordered" evidence="1">
    <location>
        <begin position="27"/>
        <end position="46"/>
    </location>
</feature>
<proteinExistence type="predicted"/>
<dbReference type="RefSeq" id="WP_378248499.1">
    <property type="nucleotide sequence ID" value="NZ_JBHSKF010000007.1"/>
</dbReference>
<evidence type="ECO:0000313" key="2">
    <source>
        <dbReference type="EMBL" id="MFC5288654.1"/>
    </source>
</evidence>
<dbReference type="Proteomes" id="UP001596157">
    <property type="component" value="Unassembled WGS sequence"/>
</dbReference>
<evidence type="ECO:0000256" key="1">
    <source>
        <dbReference type="SAM" id="MobiDB-lite"/>
    </source>
</evidence>
<evidence type="ECO:0000313" key="3">
    <source>
        <dbReference type="Proteomes" id="UP001596157"/>
    </source>
</evidence>
<sequence>MSDDHAIPAVEAEYEPPTVVDLGAVHAVTNGNSDGSGDPTAQEAGR</sequence>
<organism evidence="2 3">
    <name type="scientific">Actinokineospora guangxiensis</name>
    <dbReference type="NCBI Taxonomy" id="1490288"/>
    <lineage>
        <taxon>Bacteria</taxon>
        <taxon>Bacillati</taxon>
        <taxon>Actinomycetota</taxon>
        <taxon>Actinomycetes</taxon>
        <taxon>Pseudonocardiales</taxon>
        <taxon>Pseudonocardiaceae</taxon>
        <taxon>Actinokineospora</taxon>
    </lineage>
</organism>